<feature type="compositionally biased region" description="Polar residues" evidence="1">
    <location>
        <begin position="119"/>
        <end position="139"/>
    </location>
</feature>
<evidence type="ECO:0000313" key="4">
    <source>
        <dbReference type="Proteomes" id="UP001610335"/>
    </source>
</evidence>
<organism evidence="3 4">
    <name type="scientific">Aspergillus cavernicola</name>
    <dbReference type="NCBI Taxonomy" id="176166"/>
    <lineage>
        <taxon>Eukaryota</taxon>
        <taxon>Fungi</taxon>
        <taxon>Dikarya</taxon>
        <taxon>Ascomycota</taxon>
        <taxon>Pezizomycotina</taxon>
        <taxon>Eurotiomycetes</taxon>
        <taxon>Eurotiomycetidae</taxon>
        <taxon>Eurotiales</taxon>
        <taxon>Aspergillaceae</taxon>
        <taxon>Aspergillus</taxon>
        <taxon>Aspergillus subgen. Nidulantes</taxon>
    </lineage>
</organism>
<feature type="domain" description="C2H2-type" evidence="2">
    <location>
        <begin position="316"/>
        <end position="338"/>
    </location>
</feature>
<feature type="region of interest" description="Disordered" evidence="1">
    <location>
        <begin position="251"/>
        <end position="306"/>
    </location>
</feature>
<dbReference type="SMART" id="SM00355">
    <property type="entry name" value="ZnF_C2H2"/>
    <property type="match status" value="3"/>
</dbReference>
<keyword evidence="4" id="KW-1185">Reference proteome</keyword>
<feature type="region of interest" description="Disordered" evidence="1">
    <location>
        <begin position="116"/>
        <end position="139"/>
    </location>
</feature>
<name>A0ABR4HU95_9EURO</name>
<dbReference type="InterPro" id="IPR013087">
    <property type="entry name" value="Znf_C2H2_type"/>
</dbReference>
<evidence type="ECO:0000259" key="2">
    <source>
        <dbReference type="PROSITE" id="PS00028"/>
    </source>
</evidence>
<dbReference type="EMBL" id="JBFXLS010000079">
    <property type="protein sequence ID" value="KAL2819054.1"/>
    <property type="molecule type" value="Genomic_DNA"/>
</dbReference>
<proteinExistence type="predicted"/>
<dbReference type="Proteomes" id="UP001610335">
    <property type="component" value="Unassembled WGS sequence"/>
</dbReference>
<feature type="compositionally biased region" description="Low complexity" evidence="1">
    <location>
        <begin position="251"/>
        <end position="280"/>
    </location>
</feature>
<protein>
    <recommendedName>
        <fullName evidence="2">C2H2-type domain-containing protein</fullName>
    </recommendedName>
</protein>
<feature type="compositionally biased region" description="Polar residues" evidence="1">
    <location>
        <begin position="281"/>
        <end position="301"/>
    </location>
</feature>
<gene>
    <name evidence="3" type="ORF">BDW59DRAFT_165210</name>
</gene>
<accession>A0ABR4HU95</accession>
<feature type="compositionally biased region" description="Polar residues" evidence="1">
    <location>
        <begin position="7"/>
        <end position="20"/>
    </location>
</feature>
<feature type="region of interest" description="Disordered" evidence="1">
    <location>
        <begin position="1"/>
        <end position="20"/>
    </location>
</feature>
<evidence type="ECO:0000256" key="1">
    <source>
        <dbReference type="SAM" id="MobiDB-lite"/>
    </source>
</evidence>
<evidence type="ECO:0000313" key="3">
    <source>
        <dbReference type="EMBL" id="KAL2819054.1"/>
    </source>
</evidence>
<reference evidence="3 4" key="1">
    <citation type="submission" date="2024-07" db="EMBL/GenBank/DDBJ databases">
        <title>Section-level genome sequencing and comparative genomics of Aspergillus sections Usti and Cavernicolus.</title>
        <authorList>
            <consortium name="Lawrence Berkeley National Laboratory"/>
            <person name="Nybo J.L."/>
            <person name="Vesth T.C."/>
            <person name="Theobald S."/>
            <person name="Frisvad J.C."/>
            <person name="Larsen T.O."/>
            <person name="Kjaerboelling I."/>
            <person name="Rothschild-Mancinelli K."/>
            <person name="Lyhne E.K."/>
            <person name="Kogle M.E."/>
            <person name="Barry K."/>
            <person name="Clum A."/>
            <person name="Na H."/>
            <person name="Ledsgaard L."/>
            <person name="Lin J."/>
            <person name="Lipzen A."/>
            <person name="Kuo A."/>
            <person name="Riley R."/>
            <person name="Mondo S."/>
            <person name="LaButti K."/>
            <person name="Haridas S."/>
            <person name="Pangalinan J."/>
            <person name="Salamov A.A."/>
            <person name="Simmons B.A."/>
            <person name="Magnuson J.K."/>
            <person name="Chen J."/>
            <person name="Drula E."/>
            <person name="Henrissat B."/>
            <person name="Wiebenga A."/>
            <person name="Lubbers R.J."/>
            <person name="Gomes A.C."/>
            <person name="Makela M.R."/>
            <person name="Stajich J."/>
            <person name="Grigoriev I.V."/>
            <person name="Mortensen U.H."/>
            <person name="De vries R.P."/>
            <person name="Baker S.E."/>
            <person name="Andersen M.R."/>
        </authorList>
    </citation>
    <scope>NUCLEOTIDE SEQUENCE [LARGE SCALE GENOMIC DNA]</scope>
    <source>
        <strain evidence="3 4">CBS 600.67</strain>
    </source>
</reference>
<dbReference type="PROSITE" id="PS00028">
    <property type="entry name" value="ZINC_FINGER_C2H2_1"/>
    <property type="match status" value="1"/>
</dbReference>
<feature type="region of interest" description="Disordered" evidence="1">
    <location>
        <begin position="601"/>
        <end position="626"/>
    </location>
</feature>
<feature type="region of interest" description="Disordered" evidence="1">
    <location>
        <begin position="188"/>
        <end position="208"/>
    </location>
</feature>
<comment type="caution">
    <text evidence="3">The sequence shown here is derived from an EMBL/GenBank/DDBJ whole genome shotgun (WGS) entry which is preliminary data.</text>
</comment>
<sequence length="626" mass="69587">MAAPRARNSQCTGSPTQGSVSYDLPCLNLADNSQLSQDSEALDFPEHLDNTYTSMLLSSLDSTGQFGEKDANTTIFPFESFSAHGNSVNATLTGNYEGLSAEEHDYSGLADYAFLQPLPSDQPSQGDQLDPDSSPSSITPALFANIENRESISTPSVPTYPVRAHRGLPRRKSRYLIHETDRRANAIFIPPISGPADPLERWKNSPPEAEAASLSAIQNALENPSMYSGGNRGRAPGARVDDLFHTHRRAASLAASTASGESATSASSRRSNRSHLSVLSNGSQPASDKTSAGVQKKQASTSRKKRSAVNNPRIFCCTFCCDKFKSKYDWMRHEKSLHLNLENWACAPFGGSVVLPSTGRAHCAYCNQLDPTPIHLEQHNHGPCQQQMRTFRRKDHLFQHLRLFHRLDTMPLIDGWKRTVTDFSSRCGFCDSRMSNWDERADHLTVHFRQGCTMAHWKGDHEFPPEIAAQVRHCVPPYLLDFESRTFVPFSATNGAVNDHLSQMLSRASFLNATGEPQMLPESESLEVELQPVPEPQLDSYTEVLTRHLSHYARQMMSSGVIPTDEMFQLEARHLLFDSEDQWNQTMADNLEWLAKFRGEQSGNSPLQAPEQALLDPVTSQSLAHE</sequence>